<evidence type="ECO:0000313" key="1">
    <source>
        <dbReference type="EMBL" id="QMT39994.1"/>
    </source>
</evidence>
<dbReference type="Pfam" id="PF07030">
    <property type="entry name" value="Phage_Mu_Gp36"/>
    <property type="match status" value="1"/>
</dbReference>
<reference evidence="1 2" key="1">
    <citation type="submission" date="2020-07" db="EMBL/GenBank/DDBJ databases">
        <title>Genomic diversity of species in the Neisseriaceae family.</title>
        <authorList>
            <person name="Vincent A.T."/>
            <person name="Bernet E."/>
            <person name="Veyrier F.J."/>
        </authorList>
    </citation>
    <scope>NUCLEOTIDE SEQUENCE [LARGE SCALE GENOMIC DNA]</scope>
    <source>
        <strain evidence="1 2">DSM 22244</strain>
    </source>
</reference>
<dbReference type="AlphaFoldDB" id="A0A7D7NEX5"/>
<accession>A0A7D7NEX5</accession>
<organism evidence="1 2">
    <name type="scientific">Neisseria shayeganii</name>
    <dbReference type="NCBI Taxonomy" id="607712"/>
    <lineage>
        <taxon>Bacteria</taxon>
        <taxon>Pseudomonadati</taxon>
        <taxon>Pseudomonadota</taxon>
        <taxon>Betaproteobacteria</taxon>
        <taxon>Neisseriales</taxon>
        <taxon>Neisseriaceae</taxon>
        <taxon>Neisseria</taxon>
    </lineage>
</organism>
<evidence type="ECO:0000313" key="2">
    <source>
        <dbReference type="Proteomes" id="UP000514752"/>
    </source>
</evidence>
<dbReference type="Proteomes" id="UP000514752">
    <property type="component" value="Chromosome"/>
</dbReference>
<dbReference type="InterPro" id="IPR009752">
    <property type="entry name" value="Phage_Mu_GpJ"/>
</dbReference>
<dbReference type="RefSeq" id="WP_182121752.1">
    <property type="nucleotide sequence ID" value="NZ_CP059567.1"/>
</dbReference>
<gene>
    <name evidence="1" type="ORF">H3L94_09060</name>
</gene>
<dbReference type="EMBL" id="CP059567">
    <property type="protein sequence ID" value="QMT39994.1"/>
    <property type="molecule type" value="Genomic_DNA"/>
</dbReference>
<name>A0A7D7NEX5_9NEIS</name>
<dbReference type="KEGG" id="nsg:H3L94_09060"/>
<sequence length="139" mass="15167">MSYATVQDMVTRFGEGVMVQLTDLVRSGRIDHAAAQTALDDATAEIDGYLNRYTRPFAEVPRILTVYCCDIARYRLATGMRQLTNDVQSRYEAATGYLKMVAKGQAGLSGLPADAAPATDNTVLFVSPSDKVFGRDSVY</sequence>
<protein>
    <submittedName>
        <fullName evidence="1">DUF1320 family protein</fullName>
    </submittedName>
</protein>
<proteinExistence type="predicted"/>